<sequence>MADSVGTLSHASLPALAPSQPLPASTLLPHIPHTHKTPHPDRVFGHALNTINKIRTGSTKPPVSDRLALYGLYKQSMEGSVRYIQSRPLGTDPQSLKEQEKYDAWASNEGLSRTEAKKRYIEKLIATMHSYASETQEARELVGELEFVWEQVRNNSQPSTGSEKSSPLMVQEGGAGGYMGAATSSVGGFETGRGREGGEGSERREGKLRVLSPVSQEREDEEEEKEEFVDAPVSQFGEQDIHTPSEERIEGLGPLAGEGSAAAQPRRSAPEDARWRRRVEGALIKMTTEVAAPPATLSHRMGASWSLVPDQAGRGRSGRSLDRHSLSATKEGPEIGGRDKGAAGRCCRAGAEGRQPDEGAETNDEEELKGSYEFYDYYDIDVHSEIIVWFRHLQRRSGQGVGKFDLQSSEASGNLGLWCNILMQQKLGPFCALSSGSGALIRMHHGPVYIL</sequence>
<dbReference type="Proteomes" id="UP001320706">
    <property type="component" value="Unassembled WGS sequence"/>
</dbReference>
<accession>A0ACC3S7H3</accession>
<protein>
    <submittedName>
        <fullName evidence="1">Uncharacterized protein</fullName>
    </submittedName>
</protein>
<dbReference type="EMBL" id="JAMKPW020000038">
    <property type="protein sequence ID" value="KAK8200620.1"/>
    <property type="molecule type" value="Genomic_DNA"/>
</dbReference>
<reference evidence="1" key="1">
    <citation type="submission" date="2024-02" db="EMBL/GenBank/DDBJ databases">
        <title>Metagenome Assembled Genome of Zalaria obscura JY119.</title>
        <authorList>
            <person name="Vighnesh L."/>
            <person name="Jagadeeshwari U."/>
            <person name="Venkata Ramana C."/>
            <person name="Sasikala C."/>
        </authorList>
    </citation>
    <scope>NUCLEOTIDE SEQUENCE</scope>
    <source>
        <strain evidence="1">JY119</strain>
    </source>
</reference>
<evidence type="ECO:0000313" key="2">
    <source>
        <dbReference type="Proteomes" id="UP001320706"/>
    </source>
</evidence>
<proteinExistence type="predicted"/>
<comment type="caution">
    <text evidence="1">The sequence shown here is derived from an EMBL/GenBank/DDBJ whole genome shotgun (WGS) entry which is preliminary data.</text>
</comment>
<organism evidence="1 2">
    <name type="scientific">Zalaria obscura</name>
    <dbReference type="NCBI Taxonomy" id="2024903"/>
    <lineage>
        <taxon>Eukaryota</taxon>
        <taxon>Fungi</taxon>
        <taxon>Dikarya</taxon>
        <taxon>Ascomycota</taxon>
        <taxon>Pezizomycotina</taxon>
        <taxon>Dothideomycetes</taxon>
        <taxon>Dothideomycetidae</taxon>
        <taxon>Dothideales</taxon>
        <taxon>Zalariaceae</taxon>
        <taxon>Zalaria</taxon>
    </lineage>
</organism>
<name>A0ACC3S7H3_9PEZI</name>
<evidence type="ECO:0000313" key="1">
    <source>
        <dbReference type="EMBL" id="KAK8200620.1"/>
    </source>
</evidence>
<keyword evidence="2" id="KW-1185">Reference proteome</keyword>
<gene>
    <name evidence="1" type="ORF">M8818_005934</name>
</gene>